<organism evidence="3 4">
    <name type="scientific">Rhodococcoides corynebacterioides</name>
    <dbReference type="NCBI Taxonomy" id="53972"/>
    <lineage>
        <taxon>Bacteria</taxon>
        <taxon>Bacillati</taxon>
        <taxon>Actinomycetota</taxon>
        <taxon>Actinomycetes</taxon>
        <taxon>Mycobacteriales</taxon>
        <taxon>Nocardiaceae</taxon>
        <taxon>Rhodococcoides</taxon>
    </lineage>
</organism>
<keyword evidence="4" id="KW-1185">Reference proteome</keyword>
<evidence type="ECO:0000256" key="2">
    <source>
        <dbReference type="SAM" id="Phobius"/>
    </source>
</evidence>
<sequence length="420" mass="44089">MTAPTTKKDASRRDRRSLVVAAGIVGVLVVVAAVAVFTRSSDDDDVQLDWTGFPRALGCESVPHGSESRDIPSVVQSPAPDQVLARSVLMEHPSDQHLKITVRFAGTPPPAPRQVPIPGYGDQQFAEPGSSDFSLVLFPGGPAANDNSYNLTIYREDLTADEFVQGQWMVTGDSTFTDDSPAEGITTTVDEVALAGNTIALTIDLSRFPPVAAAWKQPVDLSVYPITNGYPDPYTGGGLIQYQRQDCIDRTANTTSATELAAPPTSATTSPPAAPPQTERSSESAESEVGDLFAGMPADPGSCADGGICQLSAPSGNYYCTISRVGAFCSPPLGEPLTAGVDARLISVGADGETKFLTDAGGNSHTEDRGTMSEFTLPYGNTVTAYGMTCAFRGSTGGASCRHDASGHGFTIDPAQYRFF</sequence>
<proteinExistence type="predicted"/>
<dbReference type="RefSeq" id="WP_222684262.1">
    <property type="nucleotide sequence ID" value="NZ_JABUBT010000011.1"/>
</dbReference>
<reference evidence="3 4" key="1">
    <citation type="submission" date="2020-06" db="EMBL/GenBank/DDBJ databases">
        <title>Taxonomy, biology and ecology of Rhodococcus bacteria occurring in California pistachio and other woody hosts as revealed by genome sequence analyses.</title>
        <authorList>
            <person name="Gai Y."/>
            <person name="Riely B."/>
        </authorList>
    </citation>
    <scope>NUCLEOTIDE SEQUENCE [LARGE SCALE GENOMIC DNA]</scope>
    <source>
        <strain evidence="3 4">BP-281</strain>
    </source>
</reference>
<feature type="compositionally biased region" description="Low complexity" evidence="1">
    <location>
        <begin position="255"/>
        <end position="271"/>
    </location>
</feature>
<evidence type="ECO:0000256" key="1">
    <source>
        <dbReference type="SAM" id="MobiDB-lite"/>
    </source>
</evidence>
<feature type="transmembrane region" description="Helical" evidence="2">
    <location>
        <begin position="17"/>
        <end position="37"/>
    </location>
</feature>
<gene>
    <name evidence="3" type="ORF">HQ603_09285</name>
</gene>
<feature type="region of interest" description="Disordered" evidence="1">
    <location>
        <begin position="255"/>
        <end position="288"/>
    </location>
</feature>
<name>A0ABS7P3I1_9NOCA</name>
<keyword evidence="2" id="KW-0472">Membrane</keyword>
<evidence type="ECO:0000313" key="4">
    <source>
        <dbReference type="Proteomes" id="UP000825228"/>
    </source>
</evidence>
<accession>A0ABS7P3I1</accession>
<dbReference type="Proteomes" id="UP000825228">
    <property type="component" value="Unassembled WGS sequence"/>
</dbReference>
<comment type="caution">
    <text evidence="3">The sequence shown here is derived from an EMBL/GenBank/DDBJ whole genome shotgun (WGS) entry which is preliminary data.</text>
</comment>
<evidence type="ECO:0000313" key="3">
    <source>
        <dbReference type="EMBL" id="MBY6366947.1"/>
    </source>
</evidence>
<dbReference type="EMBL" id="JABUBU010000005">
    <property type="protein sequence ID" value="MBY6366947.1"/>
    <property type="molecule type" value="Genomic_DNA"/>
</dbReference>
<keyword evidence="2" id="KW-0812">Transmembrane</keyword>
<keyword evidence="2" id="KW-1133">Transmembrane helix</keyword>
<protein>
    <submittedName>
        <fullName evidence="3">Uncharacterized protein</fullName>
    </submittedName>
</protein>